<evidence type="ECO:0000256" key="3">
    <source>
        <dbReference type="ARBA" id="ARBA00022505"/>
    </source>
</evidence>
<proteinExistence type="inferred from homology"/>
<keyword evidence="3" id="KW-0500">Molybdenum</keyword>
<evidence type="ECO:0000256" key="4">
    <source>
        <dbReference type="ARBA" id="ARBA00022741"/>
    </source>
</evidence>
<accession>A0A1I4AZU5</accession>
<dbReference type="Gene3D" id="3.40.50.300">
    <property type="entry name" value="P-loop containing nucleotide triphosphate hydrolases"/>
    <property type="match status" value="1"/>
</dbReference>
<comment type="subunit">
    <text evidence="7">The complex is composed of two ATP-binding proteins (WtpC), two transmembrane proteins (WtpB) and a solute-binding protein (WtpA).</text>
</comment>
<comment type="similarity">
    <text evidence="6">Belongs to the ABC transporter superfamily. Sulfate/tungstate importer (TC 3.A.1.6) family.</text>
</comment>
<dbReference type="InterPro" id="IPR017871">
    <property type="entry name" value="ABC_transporter-like_CS"/>
</dbReference>
<keyword evidence="4" id="KW-0547">Nucleotide-binding</keyword>
<dbReference type="SUPFAM" id="SSF52540">
    <property type="entry name" value="P-loop containing nucleoside triphosphate hydrolases"/>
    <property type="match status" value="1"/>
</dbReference>
<dbReference type="Pfam" id="PF00005">
    <property type="entry name" value="ABC_tran"/>
    <property type="match status" value="1"/>
</dbReference>
<evidence type="ECO:0000256" key="6">
    <source>
        <dbReference type="ARBA" id="ARBA00038307"/>
    </source>
</evidence>
<evidence type="ECO:0000313" key="12">
    <source>
        <dbReference type="EMBL" id="SFK61116.1"/>
    </source>
</evidence>
<dbReference type="GO" id="GO:0016887">
    <property type="term" value="F:ATP hydrolysis activity"/>
    <property type="evidence" value="ECO:0007669"/>
    <property type="project" value="InterPro"/>
</dbReference>
<dbReference type="EC" id="7.3.2.6" evidence="8"/>
<reference evidence="13" key="1">
    <citation type="submission" date="2016-10" db="EMBL/GenBank/DDBJ databases">
        <authorList>
            <person name="Varghese N."/>
            <person name="Submissions S."/>
        </authorList>
    </citation>
    <scope>NUCLEOTIDE SEQUENCE [LARGE SCALE GENOMIC DNA]</scope>
    <source>
        <strain evidence="13">CGMCC 1.7738</strain>
    </source>
</reference>
<protein>
    <recommendedName>
        <fullName evidence="9">Molybdate/tungstate import ATP-binding protein WtpC</fullName>
        <ecNumber evidence="8">7.3.2.6</ecNumber>
    </recommendedName>
</protein>
<dbReference type="InterPro" id="IPR050093">
    <property type="entry name" value="ABC_SmlMolc_Importer"/>
</dbReference>
<organism evidence="12 13">
    <name type="scientific">Halogranum rubrum</name>
    <dbReference type="NCBI Taxonomy" id="553466"/>
    <lineage>
        <taxon>Archaea</taxon>
        <taxon>Methanobacteriati</taxon>
        <taxon>Methanobacteriota</taxon>
        <taxon>Stenosarchaea group</taxon>
        <taxon>Halobacteria</taxon>
        <taxon>Halobacteriales</taxon>
        <taxon>Haloferacaceae</taxon>
    </lineage>
</organism>
<evidence type="ECO:0000256" key="1">
    <source>
        <dbReference type="ARBA" id="ARBA00004202"/>
    </source>
</evidence>
<keyword evidence="2" id="KW-0813">Transport</keyword>
<comment type="catalytic activity">
    <reaction evidence="10">
        <text>tungstate(in) + ATP + H2O = tungstate(out) + ADP + phosphate + H(+)</text>
        <dbReference type="Rhea" id="RHEA:35027"/>
        <dbReference type="ChEBI" id="CHEBI:15377"/>
        <dbReference type="ChEBI" id="CHEBI:15378"/>
        <dbReference type="ChEBI" id="CHEBI:30616"/>
        <dbReference type="ChEBI" id="CHEBI:43474"/>
        <dbReference type="ChEBI" id="CHEBI:46502"/>
        <dbReference type="ChEBI" id="CHEBI:456216"/>
        <dbReference type="EC" id="7.3.2.6"/>
    </reaction>
</comment>
<name>A0A1I4AZU5_9EURY</name>
<dbReference type="SUPFAM" id="SSF50331">
    <property type="entry name" value="MOP-like"/>
    <property type="match status" value="1"/>
</dbReference>
<dbReference type="AlphaFoldDB" id="A0A1I4AZU5"/>
<evidence type="ECO:0000256" key="10">
    <source>
        <dbReference type="ARBA" id="ARBA00047936"/>
    </source>
</evidence>
<evidence type="ECO:0000256" key="9">
    <source>
        <dbReference type="ARBA" id="ARBA00041133"/>
    </source>
</evidence>
<dbReference type="GO" id="GO:0043190">
    <property type="term" value="C:ATP-binding cassette (ABC) transporter complex"/>
    <property type="evidence" value="ECO:0007669"/>
    <property type="project" value="InterPro"/>
</dbReference>
<dbReference type="GO" id="GO:0005524">
    <property type="term" value="F:ATP binding"/>
    <property type="evidence" value="ECO:0007669"/>
    <property type="project" value="UniProtKB-KW"/>
</dbReference>
<dbReference type="Proteomes" id="UP000199607">
    <property type="component" value="Unassembled WGS sequence"/>
</dbReference>
<comment type="subcellular location">
    <subcellularLocation>
        <location evidence="1">Cell membrane</location>
        <topology evidence="1">Peripheral membrane protein</topology>
    </subcellularLocation>
</comment>
<keyword evidence="13" id="KW-1185">Reference proteome</keyword>
<dbReference type="STRING" id="553466.SAMN04487950_0166"/>
<dbReference type="PANTHER" id="PTHR42781:SF4">
    <property type="entry name" value="SPERMIDINE_PUTRESCINE IMPORT ATP-BINDING PROTEIN POTA"/>
    <property type="match status" value="1"/>
</dbReference>
<keyword evidence="5" id="KW-0067">ATP-binding</keyword>
<dbReference type="InterPro" id="IPR003593">
    <property type="entry name" value="AAA+_ATPase"/>
</dbReference>
<evidence type="ECO:0000256" key="7">
    <source>
        <dbReference type="ARBA" id="ARBA00038781"/>
    </source>
</evidence>
<dbReference type="SMART" id="SM00382">
    <property type="entry name" value="AAA"/>
    <property type="match status" value="1"/>
</dbReference>
<dbReference type="InterPro" id="IPR013611">
    <property type="entry name" value="Transp-assoc_OB_typ2"/>
</dbReference>
<dbReference type="InterPro" id="IPR008995">
    <property type="entry name" value="Mo/tungstate-bd_C_term_dom"/>
</dbReference>
<dbReference type="InterPro" id="IPR027417">
    <property type="entry name" value="P-loop_NTPase"/>
</dbReference>
<evidence type="ECO:0000256" key="2">
    <source>
        <dbReference type="ARBA" id="ARBA00022448"/>
    </source>
</evidence>
<dbReference type="Pfam" id="PF08402">
    <property type="entry name" value="TOBE_2"/>
    <property type="match status" value="1"/>
</dbReference>
<dbReference type="PANTHER" id="PTHR42781">
    <property type="entry name" value="SPERMIDINE/PUTRESCINE IMPORT ATP-BINDING PROTEIN POTA"/>
    <property type="match status" value="1"/>
</dbReference>
<gene>
    <name evidence="12" type="ORF">SAMN04487950_0166</name>
</gene>
<feature type="domain" description="ABC transporter" evidence="11">
    <location>
        <begin position="8"/>
        <end position="230"/>
    </location>
</feature>
<dbReference type="PROSITE" id="PS50893">
    <property type="entry name" value="ABC_TRANSPORTER_2"/>
    <property type="match status" value="1"/>
</dbReference>
<dbReference type="RefSeq" id="WP_089864513.1">
    <property type="nucleotide sequence ID" value="NZ_FOTC01000001.1"/>
</dbReference>
<dbReference type="InterPro" id="IPR003439">
    <property type="entry name" value="ABC_transporter-like_ATP-bd"/>
</dbReference>
<dbReference type="GO" id="GO:1901238">
    <property type="term" value="F:ABC-type tungstate transporter activity"/>
    <property type="evidence" value="ECO:0007669"/>
    <property type="project" value="UniProtKB-EC"/>
</dbReference>
<sequence>MTSDSLDVDVRARFTAEGTEPFTVDAELSVREGETLVVLGPSGSGKTLLLETVAGFHAHEGHISHRGRDLTGTPPEKRGFGFVFQDYALFPHLTVRENVAFGSRYHDDTTDPDELLAELGVSDLADRTPKTLSGGEQQRVALARSLAIHPEALLLDEPLSALDVPTRQTLRADLVDLLDGVTSLYVTHNRTTARALADRIAVMHDGQLVQVGTPEEVFESPVSPFVARFTGANVLSESALSAVGDGEAEMVAIRPEHVVLDPATADFEAAVERVVREDATFRVSLSVGNGVGETTLDAFSDDPPAVGDTVGVRLPSRRVTRFTTT</sequence>
<dbReference type="PROSITE" id="PS00211">
    <property type="entry name" value="ABC_TRANSPORTER_1"/>
    <property type="match status" value="1"/>
</dbReference>
<evidence type="ECO:0000256" key="5">
    <source>
        <dbReference type="ARBA" id="ARBA00022840"/>
    </source>
</evidence>
<dbReference type="EMBL" id="FOTC01000001">
    <property type="protein sequence ID" value="SFK61116.1"/>
    <property type="molecule type" value="Genomic_DNA"/>
</dbReference>
<evidence type="ECO:0000259" key="11">
    <source>
        <dbReference type="PROSITE" id="PS50893"/>
    </source>
</evidence>
<evidence type="ECO:0000256" key="8">
    <source>
        <dbReference type="ARBA" id="ARBA00039025"/>
    </source>
</evidence>
<evidence type="ECO:0000313" key="13">
    <source>
        <dbReference type="Proteomes" id="UP000199607"/>
    </source>
</evidence>